<dbReference type="PANTHER" id="PTHR11444">
    <property type="entry name" value="ASPARTATEAMMONIA/ARGININOSUCCINATE/ADENYLOSUCCINATE LYASE"/>
    <property type="match status" value="1"/>
</dbReference>
<dbReference type="RefSeq" id="XP_003687285.1">
    <property type="nucleotide sequence ID" value="XM_003687237.1"/>
</dbReference>
<dbReference type="Gene3D" id="1.10.275.10">
    <property type="entry name" value="Fumarase/aspartase (N-terminal domain)"/>
    <property type="match status" value="1"/>
</dbReference>
<dbReference type="Proteomes" id="UP000005666">
    <property type="component" value="Chromosome 10"/>
</dbReference>
<dbReference type="NCBIfam" id="NF008909">
    <property type="entry name" value="PRK12273.1"/>
    <property type="match status" value="1"/>
</dbReference>
<accession>G8BYA9</accession>
<proteinExistence type="inferred from homology"/>
<organism evidence="7 8">
    <name type="scientific">Tetrapisispora phaffii (strain ATCC 24235 / CBS 4417 / NBRC 1672 / NRRL Y-8282 / UCD 70-5)</name>
    <name type="common">Yeast</name>
    <name type="synonym">Fabospora phaffii</name>
    <dbReference type="NCBI Taxonomy" id="1071381"/>
    <lineage>
        <taxon>Eukaryota</taxon>
        <taxon>Fungi</taxon>
        <taxon>Dikarya</taxon>
        <taxon>Ascomycota</taxon>
        <taxon>Saccharomycotina</taxon>
        <taxon>Saccharomycetes</taxon>
        <taxon>Saccharomycetales</taxon>
        <taxon>Saccharomycetaceae</taxon>
        <taxon>Tetrapisispora</taxon>
    </lineage>
</organism>
<dbReference type="FunFam" id="1.10.40.30:FF:000002">
    <property type="entry name" value="Fumarate hydratase class II"/>
    <property type="match status" value="1"/>
</dbReference>
<feature type="domain" description="Fumarase C C-terminal" evidence="6">
    <location>
        <begin position="441"/>
        <end position="493"/>
    </location>
</feature>
<dbReference type="STRING" id="1071381.G8BYA9"/>
<evidence type="ECO:0000256" key="1">
    <source>
        <dbReference type="ARBA" id="ARBA00009084"/>
    </source>
</evidence>
<dbReference type="AlphaFoldDB" id="G8BYA9"/>
<sequence>MSSVIRNVPRGVKSVAKVQKTGMHQSMRCLSDEAGFRIETDGFGEIKVPANKYWGAQTERSFENFRIGGPRERMPDPVVKAFGVLKKSAAIVNEGYGTLDPQISKVIQEAADEVIQGKLNDHFPLVVFQTGSGTQSNMNANEVISNRAIELLGGTLGSKQVHPNNHVNQAQSSNDSFPTVMHIAAVTEITDHLIPEVANLRDALESKSKDFAHIVKIGRTHLQDATPLTLGQEFSGYVQQLTNGIGRIEHSLINLKFLAQGGTAVGTGLNTRIGFAEKIAEQISKETGVAFKTAPNKFEALAAHDAIVEASGAITTVATSLFKIAQDIRYLGSGPRCGYGELSLPENEPGSSIMPGKINPTQNEAVTQVCAQIIGNNQTIIFAGTQGQFELNVFKPVMISNLLSSIRLLGDVSKSFRIHCVEGIKANEERIADLMNKSLMLVTALNPKIGYDEATKVAKNAHKKGITLKESAMQLGSLTESEFDEWVVPEKMIGPK</sequence>
<dbReference type="FunFam" id="1.10.275.10:FF:000001">
    <property type="entry name" value="Fumarate hydratase, mitochondrial"/>
    <property type="match status" value="1"/>
</dbReference>
<comment type="function">
    <text evidence="4">Catalyzes the reversible stereospecific interconversion of fumarate to L-malate. In mitochondrion, catalyzes the hydration of fumarate to L-malate in the tricarboxylic acid (TCA) cycle to facilitate a transition step in the production of energy in the form of NADH. In cytoplasm and nucleus, involved in DNA repair in response to DNA damage: following DNA double-strand breaks (DSBs), translocates from the cytosol to the nucleus and promotes DNA repair by catalyzing the dehydration of L-malate to fumarate.</text>
</comment>
<gene>
    <name evidence="7" type="primary">TPHA0J00270</name>
    <name evidence="7" type="ordered locus">TPHA_0J00270</name>
</gene>
<dbReference type="InterPro" id="IPR005677">
    <property type="entry name" value="Fum_hydII"/>
</dbReference>
<reference evidence="7 8" key="1">
    <citation type="journal article" date="2011" name="Proc. Natl. Acad. Sci. U.S.A.">
        <title>Evolutionary erosion of yeast sex chromosomes by mating-type switching accidents.</title>
        <authorList>
            <person name="Gordon J.L."/>
            <person name="Armisen D."/>
            <person name="Proux-Wera E."/>
            <person name="Oheigeartaigh S.S."/>
            <person name="Byrne K.P."/>
            <person name="Wolfe K.H."/>
        </authorList>
    </citation>
    <scope>NUCLEOTIDE SEQUENCE [LARGE SCALE GENOMIC DNA]</scope>
    <source>
        <strain evidence="8">ATCC 24235 / CBS 4417 / NBRC 1672 / NRRL Y-8282 / UCD 70-5</strain>
    </source>
</reference>
<dbReference type="EC" id="4.2.1.2" evidence="2"/>
<protein>
    <recommendedName>
        <fullName evidence="2">fumarate hydratase</fullName>
        <ecNumber evidence="2">4.2.1.2</ecNumber>
    </recommendedName>
</protein>
<dbReference type="PROSITE" id="PS00163">
    <property type="entry name" value="FUMARATE_LYASES"/>
    <property type="match status" value="1"/>
</dbReference>
<dbReference type="SUPFAM" id="SSF48557">
    <property type="entry name" value="L-aspartase-like"/>
    <property type="match status" value="1"/>
</dbReference>
<dbReference type="EMBL" id="HE612865">
    <property type="protein sequence ID" value="CCE64851.1"/>
    <property type="molecule type" value="Genomic_DNA"/>
</dbReference>
<dbReference type="InterPro" id="IPR018951">
    <property type="entry name" value="Fumarase_C_C"/>
</dbReference>
<dbReference type="Pfam" id="PF00206">
    <property type="entry name" value="Lyase_1"/>
    <property type="match status" value="1"/>
</dbReference>
<dbReference type="InterPro" id="IPR020557">
    <property type="entry name" value="Fumarate_lyase_CS"/>
</dbReference>
<evidence type="ECO:0000259" key="6">
    <source>
        <dbReference type="Pfam" id="PF10415"/>
    </source>
</evidence>
<name>G8BYA9_TETPH</name>
<dbReference type="InterPro" id="IPR008948">
    <property type="entry name" value="L-Aspartase-like"/>
</dbReference>
<evidence type="ECO:0000256" key="4">
    <source>
        <dbReference type="ARBA" id="ARBA00056821"/>
    </source>
</evidence>
<dbReference type="InterPro" id="IPR000362">
    <property type="entry name" value="Fumarate_lyase_fam"/>
</dbReference>
<dbReference type="Gene3D" id="1.10.40.30">
    <property type="entry name" value="Fumarase/aspartase (C-terminal domain)"/>
    <property type="match status" value="1"/>
</dbReference>
<evidence type="ECO:0000259" key="5">
    <source>
        <dbReference type="Pfam" id="PF00206"/>
    </source>
</evidence>
<keyword evidence="3" id="KW-0456">Lyase</keyword>
<comment type="similarity">
    <text evidence="1">Belongs to the class-II fumarase/aspartase family. Fumarase subfamily.</text>
</comment>
<dbReference type="GeneID" id="11532995"/>
<dbReference type="eggNOG" id="KOG1317">
    <property type="taxonomic scope" value="Eukaryota"/>
</dbReference>
<dbReference type="NCBIfam" id="TIGR00979">
    <property type="entry name" value="fumC_II"/>
    <property type="match status" value="1"/>
</dbReference>
<dbReference type="HOGENOM" id="CLU_021594_4_1_1"/>
<dbReference type="GO" id="GO:0005759">
    <property type="term" value="C:mitochondrial matrix"/>
    <property type="evidence" value="ECO:0007669"/>
    <property type="project" value="EnsemblFungi"/>
</dbReference>
<evidence type="ECO:0000256" key="3">
    <source>
        <dbReference type="ARBA" id="ARBA00023239"/>
    </source>
</evidence>
<dbReference type="OrthoDB" id="1738025at2759"/>
<evidence type="ECO:0000256" key="2">
    <source>
        <dbReference type="ARBA" id="ARBA00012921"/>
    </source>
</evidence>
<dbReference type="PRINTS" id="PR00145">
    <property type="entry name" value="ARGSUCLYASE"/>
</dbReference>
<dbReference type="InterPro" id="IPR022761">
    <property type="entry name" value="Fumarate_lyase_N"/>
</dbReference>
<dbReference type="GO" id="GO:0006106">
    <property type="term" value="P:fumarate metabolic process"/>
    <property type="evidence" value="ECO:0007669"/>
    <property type="project" value="EnsemblFungi"/>
</dbReference>
<keyword evidence="8" id="KW-1185">Reference proteome</keyword>
<dbReference type="Gene3D" id="1.20.200.10">
    <property type="entry name" value="Fumarase/aspartase (Central domain)"/>
    <property type="match status" value="1"/>
</dbReference>
<dbReference type="GO" id="GO:0006108">
    <property type="term" value="P:malate metabolic process"/>
    <property type="evidence" value="ECO:0007669"/>
    <property type="project" value="TreeGrafter"/>
</dbReference>
<dbReference type="InterPro" id="IPR024083">
    <property type="entry name" value="Fumarase/histidase_N"/>
</dbReference>
<dbReference type="FunFam" id="1.20.200.10:FF:000001">
    <property type="entry name" value="Fumarate hydratase, mitochondrial"/>
    <property type="match status" value="1"/>
</dbReference>
<dbReference type="GO" id="GO:0004333">
    <property type="term" value="F:fumarate hydratase activity"/>
    <property type="evidence" value="ECO:0007669"/>
    <property type="project" value="UniProtKB-EC"/>
</dbReference>
<dbReference type="GO" id="GO:0006302">
    <property type="term" value="P:double-strand break repair"/>
    <property type="evidence" value="ECO:0007669"/>
    <property type="project" value="EnsemblFungi"/>
</dbReference>
<dbReference type="PANTHER" id="PTHR11444:SF1">
    <property type="entry name" value="FUMARATE HYDRATASE, MITOCHONDRIAL"/>
    <property type="match status" value="1"/>
</dbReference>
<dbReference type="Pfam" id="PF10415">
    <property type="entry name" value="FumaraseC_C"/>
    <property type="match status" value="1"/>
</dbReference>
<dbReference type="OMA" id="AKWRAQT"/>
<dbReference type="GO" id="GO:0006099">
    <property type="term" value="P:tricarboxylic acid cycle"/>
    <property type="evidence" value="ECO:0007669"/>
    <property type="project" value="EnsemblFungi"/>
</dbReference>
<dbReference type="HAMAP" id="MF_00743">
    <property type="entry name" value="FumaraseC"/>
    <property type="match status" value="1"/>
</dbReference>
<dbReference type="CDD" id="cd01362">
    <property type="entry name" value="Fumarase_classII"/>
    <property type="match status" value="1"/>
</dbReference>
<evidence type="ECO:0000313" key="7">
    <source>
        <dbReference type="EMBL" id="CCE64851.1"/>
    </source>
</evidence>
<dbReference type="KEGG" id="tpf:TPHA_0J00270"/>
<dbReference type="GO" id="GO:0005634">
    <property type="term" value="C:nucleus"/>
    <property type="evidence" value="ECO:0007669"/>
    <property type="project" value="EnsemblFungi"/>
</dbReference>
<feature type="domain" description="Fumarate lyase N-terminal" evidence="5">
    <location>
        <begin position="44"/>
        <end position="375"/>
    </location>
</feature>
<dbReference type="GO" id="GO:0005829">
    <property type="term" value="C:cytosol"/>
    <property type="evidence" value="ECO:0007669"/>
    <property type="project" value="EnsemblFungi"/>
</dbReference>
<dbReference type="PRINTS" id="PR00149">
    <property type="entry name" value="FUMRATELYASE"/>
</dbReference>
<evidence type="ECO:0000313" key="8">
    <source>
        <dbReference type="Proteomes" id="UP000005666"/>
    </source>
</evidence>